<accession>A0A0F9EE07</accession>
<sequence length="69" mass="7978">MDAPEGILGGSHDHHFHVVYDYLLGKEIAFGQLWLSTGYFFYGIGVHSTVKPWKDEEQRKRLLQDTGRE</sequence>
<protein>
    <submittedName>
        <fullName evidence="1">Uncharacterized protein</fullName>
    </submittedName>
</protein>
<name>A0A0F9EE07_9ZZZZ</name>
<dbReference type="AlphaFoldDB" id="A0A0F9EE07"/>
<evidence type="ECO:0000313" key="1">
    <source>
        <dbReference type="EMBL" id="KKL72209.1"/>
    </source>
</evidence>
<organism evidence="1">
    <name type="scientific">marine sediment metagenome</name>
    <dbReference type="NCBI Taxonomy" id="412755"/>
    <lineage>
        <taxon>unclassified sequences</taxon>
        <taxon>metagenomes</taxon>
        <taxon>ecological metagenomes</taxon>
    </lineage>
</organism>
<reference evidence="1" key="1">
    <citation type="journal article" date="2015" name="Nature">
        <title>Complex archaea that bridge the gap between prokaryotes and eukaryotes.</title>
        <authorList>
            <person name="Spang A."/>
            <person name="Saw J.H."/>
            <person name="Jorgensen S.L."/>
            <person name="Zaremba-Niedzwiedzka K."/>
            <person name="Martijn J."/>
            <person name="Lind A.E."/>
            <person name="van Eijk R."/>
            <person name="Schleper C."/>
            <person name="Guy L."/>
            <person name="Ettema T.J."/>
        </authorList>
    </citation>
    <scope>NUCLEOTIDE SEQUENCE</scope>
</reference>
<proteinExistence type="predicted"/>
<comment type="caution">
    <text evidence="1">The sequence shown here is derived from an EMBL/GenBank/DDBJ whole genome shotgun (WGS) entry which is preliminary data.</text>
</comment>
<dbReference type="EMBL" id="LAZR01025343">
    <property type="protein sequence ID" value="KKL72209.1"/>
    <property type="molecule type" value="Genomic_DNA"/>
</dbReference>
<gene>
    <name evidence="1" type="ORF">LCGC14_2087200</name>
</gene>